<evidence type="ECO:0000256" key="6">
    <source>
        <dbReference type="ARBA" id="ARBA00023136"/>
    </source>
</evidence>
<keyword evidence="5 8" id="KW-1133">Transmembrane helix</keyword>
<dbReference type="EMBL" id="PTRA01000001">
    <property type="protein sequence ID" value="PQA58504.1"/>
    <property type="molecule type" value="Genomic_DNA"/>
</dbReference>
<name>A0A2S7ILA0_9BACT</name>
<dbReference type="GO" id="GO:0005886">
    <property type="term" value="C:plasma membrane"/>
    <property type="evidence" value="ECO:0007669"/>
    <property type="project" value="UniProtKB-SubCell"/>
</dbReference>
<comment type="caution">
    <text evidence="9">The sequence shown here is derived from an EMBL/GenBank/DDBJ whole genome shotgun (WGS) entry which is preliminary data.</text>
</comment>
<evidence type="ECO:0000256" key="3">
    <source>
        <dbReference type="ARBA" id="ARBA00022475"/>
    </source>
</evidence>
<evidence type="ECO:0000256" key="8">
    <source>
        <dbReference type="SAM" id="Phobius"/>
    </source>
</evidence>
<dbReference type="GO" id="GO:0022857">
    <property type="term" value="F:transmembrane transporter activity"/>
    <property type="evidence" value="ECO:0007669"/>
    <property type="project" value="InterPro"/>
</dbReference>
<proteinExistence type="inferred from homology"/>
<keyword evidence="10" id="KW-1185">Reference proteome</keyword>
<dbReference type="PANTHER" id="PTHR30558">
    <property type="entry name" value="EXBD MEMBRANE COMPONENT OF PMF-DRIVEN MACROMOLECULE IMPORT SYSTEM"/>
    <property type="match status" value="1"/>
</dbReference>
<keyword evidence="6 8" id="KW-0472">Membrane</keyword>
<evidence type="ECO:0000256" key="4">
    <source>
        <dbReference type="ARBA" id="ARBA00022692"/>
    </source>
</evidence>
<accession>A0A2S7ILA0</accession>
<gene>
    <name evidence="9" type="ORF">C5O19_02195</name>
</gene>
<dbReference type="Gene3D" id="3.30.420.270">
    <property type="match status" value="1"/>
</dbReference>
<comment type="similarity">
    <text evidence="2 7">Belongs to the ExbD/TolR family.</text>
</comment>
<organism evidence="9 10">
    <name type="scientific">Siphonobacter curvatus</name>
    <dbReference type="NCBI Taxonomy" id="2094562"/>
    <lineage>
        <taxon>Bacteria</taxon>
        <taxon>Pseudomonadati</taxon>
        <taxon>Bacteroidota</taxon>
        <taxon>Cytophagia</taxon>
        <taxon>Cytophagales</taxon>
        <taxon>Cytophagaceae</taxon>
        <taxon>Siphonobacter</taxon>
    </lineage>
</organism>
<comment type="subcellular location">
    <subcellularLocation>
        <location evidence="1">Cell membrane</location>
        <topology evidence="1">Single-pass membrane protein</topology>
    </subcellularLocation>
    <subcellularLocation>
        <location evidence="7">Cell membrane</location>
        <topology evidence="7">Single-pass type II membrane protein</topology>
    </subcellularLocation>
</comment>
<dbReference type="Proteomes" id="UP000239590">
    <property type="component" value="Unassembled WGS sequence"/>
</dbReference>
<dbReference type="Pfam" id="PF02472">
    <property type="entry name" value="ExbD"/>
    <property type="match status" value="1"/>
</dbReference>
<feature type="transmembrane region" description="Helical" evidence="8">
    <location>
        <begin position="21"/>
        <end position="45"/>
    </location>
</feature>
<keyword evidence="7" id="KW-0813">Transport</keyword>
<evidence type="ECO:0000256" key="5">
    <source>
        <dbReference type="ARBA" id="ARBA00022989"/>
    </source>
</evidence>
<dbReference type="PANTHER" id="PTHR30558:SF3">
    <property type="entry name" value="BIOPOLYMER TRANSPORT PROTEIN EXBD-RELATED"/>
    <property type="match status" value="1"/>
</dbReference>
<evidence type="ECO:0000256" key="1">
    <source>
        <dbReference type="ARBA" id="ARBA00004162"/>
    </source>
</evidence>
<sequence length="138" mass="14748">MKIQRRNRHRGHIEAASLSDILFFLLIFFLMIATLASPSAMQMLLPQSSTAPSTPSQVINLSVMPNQQYNVEGQIVGAAELESALATRAEGQESPVVLVRIEKTSSVQDLVDVADVTAKVGAKLVLATSAKPTATSSK</sequence>
<protein>
    <submittedName>
        <fullName evidence="9">Biopolymer transporter ExbD</fullName>
    </submittedName>
</protein>
<dbReference type="AlphaFoldDB" id="A0A2S7ILA0"/>
<evidence type="ECO:0000313" key="10">
    <source>
        <dbReference type="Proteomes" id="UP000239590"/>
    </source>
</evidence>
<evidence type="ECO:0000313" key="9">
    <source>
        <dbReference type="EMBL" id="PQA58504.1"/>
    </source>
</evidence>
<keyword evidence="7" id="KW-0653">Protein transport</keyword>
<keyword evidence="3" id="KW-1003">Cell membrane</keyword>
<dbReference type="OrthoDB" id="1375727at2"/>
<keyword evidence="4 7" id="KW-0812">Transmembrane</keyword>
<evidence type="ECO:0000256" key="7">
    <source>
        <dbReference type="RuleBase" id="RU003879"/>
    </source>
</evidence>
<dbReference type="RefSeq" id="WP_094815567.1">
    <property type="nucleotide sequence ID" value="NZ_PTRA01000001.1"/>
</dbReference>
<dbReference type="GO" id="GO:0015031">
    <property type="term" value="P:protein transport"/>
    <property type="evidence" value="ECO:0007669"/>
    <property type="project" value="UniProtKB-KW"/>
</dbReference>
<evidence type="ECO:0000256" key="2">
    <source>
        <dbReference type="ARBA" id="ARBA00005811"/>
    </source>
</evidence>
<dbReference type="InterPro" id="IPR003400">
    <property type="entry name" value="ExbD"/>
</dbReference>
<reference evidence="10" key="1">
    <citation type="submission" date="2018-02" db="EMBL/GenBank/DDBJ databases">
        <title>Genome sequencing of Solimonas sp. HR-BB.</title>
        <authorList>
            <person name="Lee Y."/>
            <person name="Jeon C.O."/>
        </authorList>
    </citation>
    <scope>NUCLEOTIDE SEQUENCE [LARGE SCALE GENOMIC DNA]</scope>
    <source>
        <strain evidence="10">HR-U</strain>
    </source>
</reference>